<reference evidence="1 2" key="1">
    <citation type="submission" date="2021-01" db="EMBL/GenBank/DDBJ databases">
        <title>Chromosome-level genome assembly of a human fungal pathogen reveals clustering of transcriptionally co-regulated genes.</title>
        <authorList>
            <person name="Voorhies M."/>
            <person name="Cohen S."/>
            <person name="Shea T.P."/>
            <person name="Petrus S."/>
            <person name="Munoz J.F."/>
            <person name="Poplawski S."/>
            <person name="Goldman W.E."/>
            <person name="Michael T."/>
            <person name="Cuomo C.A."/>
            <person name="Sil A."/>
            <person name="Beyhan S."/>
        </authorList>
    </citation>
    <scope>NUCLEOTIDE SEQUENCE [LARGE SCALE GENOMIC DNA]</scope>
    <source>
        <strain evidence="1 2">G184AR</strain>
    </source>
</reference>
<gene>
    <name evidence="1" type="ORF">I7I52_01215</name>
</gene>
<proteinExistence type="predicted"/>
<name>A0A8H7Z8T2_AJECA</name>
<protein>
    <submittedName>
        <fullName evidence="1">Uncharacterized protein</fullName>
    </submittedName>
</protein>
<dbReference type="VEuPathDB" id="FungiDB:I7I52_01215"/>
<evidence type="ECO:0000313" key="2">
    <source>
        <dbReference type="Proteomes" id="UP000670092"/>
    </source>
</evidence>
<sequence length="87" mass="10067">MVLKQRIPRDVISVTDFCHKLALYSTCTTHTRIVLHMIVTSVHTESIHTEKICNQRNNSMNINDLNRPPVSDMCLLFLSFFCLCDQN</sequence>
<evidence type="ECO:0000313" key="1">
    <source>
        <dbReference type="EMBL" id="KAG5303268.1"/>
    </source>
</evidence>
<accession>A0A8H7Z8T2</accession>
<dbReference type="EMBL" id="JAEVHI010000001">
    <property type="protein sequence ID" value="KAG5303268.1"/>
    <property type="molecule type" value="Genomic_DNA"/>
</dbReference>
<comment type="caution">
    <text evidence="1">The sequence shown here is derived from an EMBL/GenBank/DDBJ whole genome shotgun (WGS) entry which is preliminary data.</text>
</comment>
<dbReference type="AlphaFoldDB" id="A0A8H7Z8T2"/>
<organism evidence="1 2">
    <name type="scientific">Ajellomyces capsulatus</name>
    <name type="common">Darling's disease fungus</name>
    <name type="synonym">Histoplasma capsulatum</name>
    <dbReference type="NCBI Taxonomy" id="5037"/>
    <lineage>
        <taxon>Eukaryota</taxon>
        <taxon>Fungi</taxon>
        <taxon>Dikarya</taxon>
        <taxon>Ascomycota</taxon>
        <taxon>Pezizomycotina</taxon>
        <taxon>Eurotiomycetes</taxon>
        <taxon>Eurotiomycetidae</taxon>
        <taxon>Onygenales</taxon>
        <taxon>Ajellomycetaceae</taxon>
        <taxon>Histoplasma</taxon>
    </lineage>
</organism>
<dbReference type="Proteomes" id="UP000670092">
    <property type="component" value="Unassembled WGS sequence"/>
</dbReference>